<sequence>MISYNDTGPSSHIDYFEKVLEDYDQRLTVSVGKYFNQNEYKVTNSKRYVLYDSSIIIDNVEKKDEGCYICSFNVSTQGTMNGRSCLTVIDYRRITIPDPRPKIALNGNATLTCILPEPNVTQFIWWKEDKLEDKLKKILTYNLTSYENLTKETKDLEFDNRRLTFAILTDFDVPAPSITIHNVQLEDEDCYICSFKLYPQGKINGKTCLTVIGIVEMNIEKFSTQSKDIIIVRCSVVGKPGPMVTWKTSENVTEHEMEIKEDDNGIVTIISNVTVDLSTFQANEITCIASQAHVNGQELEKTISLREIRDVRVSIVLGIIFVTLLIIVAVIASRSGRILPAVCVARITSLCLSNVEHGAVYENVGRTVYENVGPRERD</sequence>
<dbReference type="GO" id="GO:0150079">
    <property type="term" value="P:negative regulation of neuroinflammatory response"/>
    <property type="evidence" value="ECO:0007669"/>
    <property type="project" value="TreeGrafter"/>
</dbReference>
<dbReference type="GO" id="GO:0098632">
    <property type="term" value="F:cell-cell adhesion mediator activity"/>
    <property type="evidence" value="ECO:0007669"/>
    <property type="project" value="InterPro"/>
</dbReference>
<keyword evidence="8" id="KW-0393">Immunoglobulin domain</keyword>
<dbReference type="InterPro" id="IPR013106">
    <property type="entry name" value="Ig_V-set"/>
</dbReference>
<dbReference type="Gene3D" id="2.60.40.10">
    <property type="entry name" value="Immunoglobulins"/>
    <property type="match status" value="3"/>
</dbReference>
<proteinExistence type="predicted"/>
<evidence type="ECO:0000313" key="11">
    <source>
        <dbReference type="EMBL" id="RXM96547.1"/>
    </source>
</evidence>
<dbReference type="InterPro" id="IPR003599">
    <property type="entry name" value="Ig_sub"/>
</dbReference>
<keyword evidence="2 9" id="KW-0812">Transmembrane</keyword>
<accession>A0A444V7Z9</accession>
<dbReference type="SUPFAM" id="SSF48726">
    <property type="entry name" value="Immunoglobulin"/>
    <property type="match status" value="3"/>
</dbReference>
<keyword evidence="12" id="KW-1185">Reference proteome</keyword>
<dbReference type="InterPro" id="IPR007110">
    <property type="entry name" value="Ig-like_dom"/>
</dbReference>
<dbReference type="Pfam" id="PF08205">
    <property type="entry name" value="C2-set_2"/>
    <property type="match status" value="1"/>
</dbReference>
<dbReference type="GO" id="GO:0030424">
    <property type="term" value="C:axon"/>
    <property type="evidence" value="ECO:0007669"/>
    <property type="project" value="TreeGrafter"/>
</dbReference>
<feature type="domain" description="Ig-like" evidence="10">
    <location>
        <begin position="199"/>
        <end position="304"/>
    </location>
</feature>
<organism evidence="11 12">
    <name type="scientific">Acipenser ruthenus</name>
    <name type="common">Sterlet sturgeon</name>
    <dbReference type="NCBI Taxonomy" id="7906"/>
    <lineage>
        <taxon>Eukaryota</taxon>
        <taxon>Metazoa</taxon>
        <taxon>Chordata</taxon>
        <taxon>Craniata</taxon>
        <taxon>Vertebrata</taxon>
        <taxon>Euteleostomi</taxon>
        <taxon>Actinopterygii</taxon>
        <taxon>Chondrostei</taxon>
        <taxon>Acipenseriformes</taxon>
        <taxon>Acipenseridae</taxon>
        <taxon>Acipenser</taxon>
    </lineage>
</organism>
<comment type="subcellular location">
    <subcellularLocation>
        <location evidence="1">Membrane</location>
        <topology evidence="1">Single-pass membrane protein</topology>
    </subcellularLocation>
</comment>
<evidence type="ECO:0000256" key="7">
    <source>
        <dbReference type="ARBA" id="ARBA00023180"/>
    </source>
</evidence>
<evidence type="ECO:0000256" key="6">
    <source>
        <dbReference type="ARBA" id="ARBA00023157"/>
    </source>
</evidence>
<dbReference type="GO" id="GO:0043025">
    <property type="term" value="C:neuronal cell body"/>
    <property type="evidence" value="ECO:0007669"/>
    <property type="project" value="TreeGrafter"/>
</dbReference>
<evidence type="ECO:0000256" key="9">
    <source>
        <dbReference type="SAM" id="Phobius"/>
    </source>
</evidence>
<dbReference type="InterPro" id="IPR036179">
    <property type="entry name" value="Ig-like_dom_sf"/>
</dbReference>
<dbReference type="PROSITE" id="PS50835">
    <property type="entry name" value="IG_LIKE"/>
    <property type="match status" value="2"/>
</dbReference>
<evidence type="ECO:0000256" key="8">
    <source>
        <dbReference type="ARBA" id="ARBA00023319"/>
    </source>
</evidence>
<evidence type="ECO:0000256" key="5">
    <source>
        <dbReference type="ARBA" id="ARBA00023136"/>
    </source>
</evidence>
<dbReference type="InterPro" id="IPR013783">
    <property type="entry name" value="Ig-like_fold"/>
</dbReference>
<dbReference type="AlphaFoldDB" id="A0A444V7Z9"/>
<keyword evidence="7" id="KW-0325">Glycoprotein</keyword>
<evidence type="ECO:0000256" key="2">
    <source>
        <dbReference type="ARBA" id="ARBA00022692"/>
    </source>
</evidence>
<comment type="caution">
    <text evidence="11">The sequence shown here is derived from an EMBL/GenBank/DDBJ whole genome shotgun (WGS) entry which is preliminary data.</text>
</comment>
<keyword evidence="6" id="KW-1015">Disulfide bond</keyword>
<evidence type="ECO:0000256" key="3">
    <source>
        <dbReference type="ARBA" id="ARBA00022729"/>
    </source>
</evidence>
<dbReference type="Pfam" id="PF07686">
    <property type="entry name" value="V-set"/>
    <property type="match status" value="1"/>
</dbReference>
<keyword evidence="4 9" id="KW-1133">Transmembrane helix</keyword>
<dbReference type="PANTHER" id="PTHR46841:SF7">
    <property type="entry name" value="IG-LIKE DOMAIN-CONTAINING PROTEIN"/>
    <property type="match status" value="1"/>
</dbReference>
<protein>
    <submittedName>
        <fullName evidence="11">OX-2 membrane glycoprotein</fullName>
    </submittedName>
</protein>
<keyword evidence="5 9" id="KW-0472">Membrane</keyword>
<dbReference type="GO" id="GO:0034113">
    <property type="term" value="P:heterotypic cell-cell adhesion"/>
    <property type="evidence" value="ECO:0007669"/>
    <property type="project" value="TreeGrafter"/>
</dbReference>
<evidence type="ECO:0000256" key="1">
    <source>
        <dbReference type="ARBA" id="ARBA00004167"/>
    </source>
</evidence>
<dbReference type="PANTHER" id="PTHR46841">
    <property type="entry name" value="OX-2 MEMBRANE GLYCOPROTEIN"/>
    <property type="match status" value="1"/>
</dbReference>
<feature type="domain" description="Ig-like" evidence="10">
    <location>
        <begin position="97"/>
        <end position="193"/>
    </location>
</feature>
<dbReference type="Proteomes" id="UP000289886">
    <property type="component" value="Unassembled WGS sequence"/>
</dbReference>
<dbReference type="EMBL" id="SCEB01001571">
    <property type="protein sequence ID" value="RXM96547.1"/>
    <property type="molecule type" value="Genomic_DNA"/>
</dbReference>
<dbReference type="GO" id="GO:0016020">
    <property type="term" value="C:membrane"/>
    <property type="evidence" value="ECO:0007669"/>
    <property type="project" value="UniProtKB-SubCell"/>
</dbReference>
<dbReference type="SMART" id="SM00409">
    <property type="entry name" value="IG"/>
    <property type="match status" value="2"/>
</dbReference>
<dbReference type="GO" id="GO:0009986">
    <property type="term" value="C:cell surface"/>
    <property type="evidence" value="ECO:0007669"/>
    <property type="project" value="TreeGrafter"/>
</dbReference>
<evidence type="ECO:0000259" key="10">
    <source>
        <dbReference type="PROSITE" id="PS50835"/>
    </source>
</evidence>
<gene>
    <name evidence="11" type="ORF">EOD39_15533</name>
</gene>
<dbReference type="InterPro" id="IPR047164">
    <property type="entry name" value="OX2G-like"/>
</dbReference>
<dbReference type="InterPro" id="IPR013162">
    <property type="entry name" value="CD80_C2-set"/>
</dbReference>
<evidence type="ECO:0000256" key="4">
    <source>
        <dbReference type="ARBA" id="ARBA00022989"/>
    </source>
</evidence>
<feature type="transmembrane region" description="Helical" evidence="9">
    <location>
        <begin position="311"/>
        <end position="332"/>
    </location>
</feature>
<reference evidence="11 12" key="1">
    <citation type="submission" date="2019-01" db="EMBL/GenBank/DDBJ databases">
        <title>Draft Genome and Complete Hox-Cluster Characterization of the Sterlet Sturgeon (Acipenser ruthenus).</title>
        <authorList>
            <person name="Wei Q."/>
        </authorList>
    </citation>
    <scope>NUCLEOTIDE SEQUENCE [LARGE SCALE GENOMIC DNA]</scope>
    <source>
        <strain evidence="11">WHYD16114868_AA</strain>
        <tissue evidence="11">Blood</tissue>
    </source>
</reference>
<evidence type="ECO:0000313" key="12">
    <source>
        <dbReference type="Proteomes" id="UP000289886"/>
    </source>
</evidence>
<keyword evidence="3" id="KW-0732">Signal</keyword>
<name>A0A444V7Z9_ACIRT</name>